<dbReference type="InterPro" id="IPR045336">
    <property type="entry name" value="MmgE_PrpD_N"/>
</dbReference>
<evidence type="ECO:0000259" key="2">
    <source>
        <dbReference type="Pfam" id="PF03972"/>
    </source>
</evidence>
<evidence type="ECO:0000313" key="5">
    <source>
        <dbReference type="Proteomes" id="UP001162834"/>
    </source>
</evidence>
<proteinExistence type="inferred from homology"/>
<evidence type="ECO:0008006" key="6">
    <source>
        <dbReference type="Google" id="ProtNLM"/>
    </source>
</evidence>
<dbReference type="AlphaFoldDB" id="A0A9E6Y751"/>
<organism evidence="4 5">
    <name type="scientific">Capillimicrobium parvum</name>
    <dbReference type="NCBI Taxonomy" id="2884022"/>
    <lineage>
        <taxon>Bacteria</taxon>
        <taxon>Bacillati</taxon>
        <taxon>Actinomycetota</taxon>
        <taxon>Thermoleophilia</taxon>
        <taxon>Solirubrobacterales</taxon>
        <taxon>Capillimicrobiaceae</taxon>
        <taxon>Capillimicrobium</taxon>
    </lineage>
</organism>
<dbReference type="PANTHER" id="PTHR16943:SF8">
    <property type="entry name" value="2-METHYLCITRATE DEHYDRATASE"/>
    <property type="match status" value="1"/>
</dbReference>
<dbReference type="Gene3D" id="1.10.4100.10">
    <property type="entry name" value="2-methylcitrate dehydratase PrpD"/>
    <property type="match status" value="1"/>
</dbReference>
<evidence type="ECO:0000313" key="4">
    <source>
        <dbReference type="EMBL" id="UGS39141.1"/>
    </source>
</evidence>
<dbReference type="Gene3D" id="3.30.1330.120">
    <property type="entry name" value="2-methylcitrate dehydratase PrpD"/>
    <property type="match status" value="1"/>
</dbReference>
<dbReference type="PANTHER" id="PTHR16943">
    <property type="entry name" value="2-METHYLCITRATE DEHYDRATASE-RELATED"/>
    <property type="match status" value="1"/>
</dbReference>
<reference evidence="4" key="1">
    <citation type="journal article" date="2022" name="Int. J. Syst. Evol. Microbiol.">
        <title>Pseudomonas aegrilactucae sp. nov. and Pseudomonas morbosilactucae sp. nov., pathogens causing bacterial rot of lettuce in Japan.</title>
        <authorList>
            <person name="Sawada H."/>
            <person name="Fujikawa T."/>
            <person name="Satou M."/>
        </authorList>
    </citation>
    <scope>NUCLEOTIDE SEQUENCE</scope>
    <source>
        <strain evidence="4">0166_1</strain>
    </source>
</reference>
<feature type="domain" description="MmgE/PrpD C-terminal" evidence="3">
    <location>
        <begin position="270"/>
        <end position="440"/>
    </location>
</feature>
<dbReference type="Pfam" id="PF03972">
    <property type="entry name" value="MmgE_PrpD_N"/>
    <property type="match status" value="1"/>
</dbReference>
<keyword evidence="5" id="KW-1185">Reference proteome</keyword>
<name>A0A9E6Y751_9ACTN</name>
<gene>
    <name evidence="4" type="ORF">DSM104329_05573</name>
</gene>
<dbReference type="SUPFAM" id="SSF103378">
    <property type="entry name" value="2-methylcitrate dehydratase PrpD"/>
    <property type="match status" value="1"/>
</dbReference>
<dbReference type="EMBL" id="CP087164">
    <property type="protein sequence ID" value="UGS39141.1"/>
    <property type="molecule type" value="Genomic_DNA"/>
</dbReference>
<accession>A0A9E6Y751</accession>
<protein>
    <recommendedName>
        <fullName evidence="6">MmgE/PrpD family protein</fullName>
    </recommendedName>
</protein>
<dbReference type="InterPro" id="IPR042188">
    <property type="entry name" value="MmgE/PrpD_sf_2"/>
</dbReference>
<dbReference type="InterPro" id="IPR045337">
    <property type="entry name" value="MmgE_PrpD_C"/>
</dbReference>
<evidence type="ECO:0000256" key="1">
    <source>
        <dbReference type="ARBA" id="ARBA00006174"/>
    </source>
</evidence>
<dbReference type="KEGG" id="sbae:DSM104329_05573"/>
<feature type="domain" description="MmgE/PrpD N-terminal" evidence="2">
    <location>
        <begin position="7"/>
        <end position="247"/>
    </location>
</feature>
<dbReference type="RefSeq" id="WP_259313148.1">
    <property type="nucleotide sequence ID" value="NZ_CP087164.1"/>
</dbReference>
<dbReference type="InterPro" id="IPR036148">
    <property type="entry name" value="MmgE/PrpD_sf"/>
</dbReference>
<sequence>MSTAAARLAAFTSALEIDQIPAEVVDAAKLHLLDTLGCGLAAHALDVAPDAREAMLEPGTAGPATVIGVKSGLPSADAALANGVICHALDFDDTHTGAIAHVSVAVVPAALAAAQAAGASGADTIAAIVAGNEVVTRLGMAAGSLFHARGFHPTGVLGVYGATAAAARLRGLDAETTTQALGIAGSMASGILEHLADGSSTKRLHPGFAAHNGIVAARLAAHGSTGPSTVIEGRFGLYNAFLGRDDLPIDEQLADLGERWETPRIAFKPYPACHYVHASLDATREVIADTPLKPDEIAEIVAITTEAGVSLVLEPLEAKHRPRTEYDAKFSLPYSVAALLTRGDVDVTTYIGDAIGEERVLDLAGRVRYEVKEYDTFPQALPGGIRITTTDGRVLEAELDYQRGGPENPMSAGDVGAKFRTNAELALSGSDVDGLEEAVLGLERLGSLDALKALGRARAQQGAVA</sequence>
<dbReference type="Pfam" id="PF19305">
    <property type="entry name" value="MmgE_PrpD_C"/>
    <property type="match status" value="1"/>
</dbReference>
<comment type="similarity">
    <text evidence="1">Belongs to the PrpD family.</text>
</comment>
<dbReference type="GO" id="GO:0016829">
    <property type="term" value="F:lyase activity"/>
    <property type="evidence" value="ECO:0007669"/>
    <property type="project" value="InterPro"/>
</dbReference>
<evidence type="ECO:0000259" key="3">
    <source>
        <dbReference type="Pfam" id="PF19305"/>
    </source>
</evidence>
<dbReference type="InterPro" id="IPR042183">
    <property type="entry name" value="MmgE/PrpD_sf_1"/>
</dbReference>
<dbReference type="InterPro" id="IPR005656">
    <property type="entry name" value="MmgE_PrpD"/>
</dbReference>
<dbReference type="Proteomes" id="UP001162834">
    <property type="component" value="Chromosome"/>
</dbReference>